<gene>
    <name evidence="2" type="ORF">GCM10009777_12170</name>
</gene>
<accession>A0ABN2S4N2</accession>
<name>A0ABN2S4N2_9MICO</name>
<dbReference type="InterPro" id="IPR040840">
    <property type="entry name" value="TcA_TcB_BD"/>
</dbReference>
<proteinExistence type="predicted"/>
<organism evidence="2 3">
    <name type="scientific">Microbacterium pumilum</name>
    <dbReference type="NCBI Taxonomy" id="344165"/>
    <lineage>
        <taxon>Bacteria</taxon>
        <taxon>Bacillati</taxon>
        <taxon>Actinomycetota</taxon>
        <taxon>Actinomycetes</taxon>
        <taxon>Micrococcales</taxon>
        <taxon>Microbacteriaceae</taxon>
        <taxon>Microbacterium</taxon>
    </lineage>
</organism>
<comment type="caution">
    <text evidence="2">The sequence shown here is derived from an EMBL/GenBank/DDBJ whole genome shotgun (WGS) entry which is preliminary data.</text>
</comment>
<feature type="domain" description="Tc toxin complex TcA C-terminal TcB-binding" evidence="1">
    <location>
        <begin position="668"/>
        <end position="957"/>
    </location>
</feature>
<evidence type="ECO:0000313" key="2">
    <source>
        <dbReference type="EMBL" id="GAA1980299.1"/>
    </source>
</evidence>
<dbReference type="RefSeq" id="WP_344059509.1">
    <property type="nucleotide sequence ID" value="NZ_BAAAOH010000001.1"/>
</dbReference>
<evidence type="ECO:0000313" key="3">
    <source>
        <dbReference type="Proteomes" id="UP001500326"/>
    </source>
</evidence>
<reference evidence="2 3" key="1">
    <citation type="journal article" date="2019" name="Int. J. Syst. Evol. Microbiol.">
        <title>The Global Catalogue of Microorganisms (GCM) 10K type strain sequencing project: providing services to taxonomists for standard genome sequencing and annotation.</title>
        <authorList>
            <consortium name="The Broad Institute Genomics Platform"/>
            <consortium name="The Broad Institute Genome Sequencing Center for Infectious Disease"/>
            <person name="Wu L."/>
            <person name="Ma J."/>
        </authorList>
    </citation>
    <scope>NUCLEOTIDE SEQUENCE [LARGE SCALE GENOMIC DNA]</scope>
    <source>
        <strain evidence="2 3">JCM 14902</strain>
    </source>
</reference>
<dbReference type="Proteomes" id="UP001500326">
    <property type="component" value="Unassembled WGS sequence"/>
</dbReference>
<sequence length="1097" mass="121558">MAKVTNFHETITDFQTKHGDLVWLAEGRQRRRVRYGVTPHYHPWSEELIRKLNTDGLPALLDATWQAGLVTPLTPGLYTPGSAFTGAFPEDVIDVSDDGPYAIYNWELFFHAPVLIAVHLSKNQRFEEAQRWFHYVFDPTSTDTSVDPPQRFWKFLRFRQETDPEFLTEILTELSKTGDSELKRRTEKAIQAWRDKPFQPHVIARGRYLAYQYGVVMKYLDNLIAWGDHLFRQDTMETLNEATQIYVMAANLLGPKPQRIPQLHKPVSKTYAQLRAAGIDKFGNALIELENQFPFASSTTAGGDATASGADGAVFGIGRTLYFCIPQNDQLLAYWNTVADRLFKIRHCMNIEGVVRQLALFDPPIDPGALVKAVAAGLDISSIVSILNQPVSSVRGPLLLQKAQELCAELMSLGAAVLQAIEKGDAEHIGLLRSEFELNILTLTRDVRFLQWKEAEEATAALLASRVTVWERYRHFKKILGVDDGAIDGLKAVDLIRDALTEETFEAAYQSLVTAYAGGLPREAYRKETSVGGLMEFAGEQVVNLVGGKLGETLPLNKNENAELNIFLPTSDAFSTAATILSIAAPILGLIPQFAVHGTPLGVGGAATFGGEQLSKAAKYGSDGAKMISDAFKGSAERASKMAGYYRRAEDYVFQANLATSELEQYGRQIITALLREQIAKKEYDNHVAQVEQSTATDEFLRAKFTNEDLYTWMQGELSQIYYDCYKLAFDVAKRAEVTLKREVMRPEFDSQDVIKFGYWNDARRGLLAGEALALDLKRLEISYLEANKRELELTKHVSLARLDPLALLRLKATGSCEVEVPEWLFDMDSPGVYMRRLKTVAVTIPAVTGPYTGIHCALSLLRSSVRTSPEAGDQYARNADGDDTRFRDFAGAIQQVVTSTAQNDSGLFETNLSDDRYLPFEGAGAISTWRLELPIALPQFDVETISDVVLHLRYTARTAGQLAEPAIAFLTDEVLADPENLVQLFTLNHDFSAAWQAFASAPSDATRRLQAAVLTDMFPYWVERTGMDDALVATFSVIDFAKGKLTLAPSVVTLAGDADNGWQLDITSASPVFAFLKKHALAGATVHMSVSYSASS</sequence>
<protein>
    <recommendedName>
        <fullName evidence="1">Tc toxin complex TcA C-terminal TcB-binding domain-containing protein</fullName>
    </recommendedName>
</protein>
<dbReference type="Pfam" id="PF18276">
    <property type="entry name" value="TcA_TcB_BD"/>
    <property type="match status" value="1"/>
</dbReference>
<evidence type="ECO:0000259" key="1">
    <source>
        <dbReference type="Pfam" id="PF18276"/>
    </source>
</evidence>
<dbReference type="EMBL" id="BAAAOH010000001">
    <property type="protein sequence ID" value="GAA1980299.1"/>
    <property type="molecule type" value="Genomic_DNA"/>
</dbReference>
<keyword evidence="3" id="KW-1185">Reference proteome</keyword>